<dbReference type="AlphaFoldDB" id="A0A344THQ5"/>
<organism evidence="1 2">
    <name type="scientific">Runella rosea</name>
    <dbReference type="NCBI Taxonomy" id="2259595"/>
    <lineage>
        <taxon>Bacteria</taxon>
        <taxon>Pseudomonadati</taxon>
        <taxon>Bacteroidota</taxon>
        <taxon>Cytophagia</taxon>
        <taxon>Cytophagales</taxon>
        <taxon>Spirosomataceae</taxon>
        <taxon>Runella</taxon>
    </lineage>
</organism>
<evidence type="ECO:0000313" key="1">
    <source>
        <dbReference type="EMBL" id="AXE18176.1"/>
    </source>
</evidence>
<keyword evidence="2" id="KW-1185">Reference proteome</keyword>
<gene>
    <name evidence="1" type="ORF">DR864_10700</name>
</gene>
<dbReference type="KEGG" id="run:DR864_10700"/>
<accession>A0A344THQ5</accession>
<protein>
    <submittedName>
        <fullName evidence="1">Uncharacterized protein</fullName>
    </submittedName>
</protein>
<evidence type="ECO:0000313" key="2">
    <source>
        <dbReference type="Proteomes" id="UP000251993"/>
    </source>
</evidence>
<dbReference type="EMBL" id="CP030850">
    <property type="protein sequence ID" value="AXE18176.1"/>
    <property type="molecule type" value="Genomic_DNA"/>
</dbReference>
<reference evidence="1 2" key="1">
    <citation type="submission" date="2018-07" db="EMBL/GenBank/DDBJ databases">
        <title>Genome sequencing of Runella.</title>
        <authorList>
            <person name="Baek M.-G."/>
            <person name="Yi H."/>
        </authorList>
    </citation>
    <scope>NUCLEOTIDE SEQUENCE [LARGE SCALE GENOMIC DNA]</scope>
    <source>
        <strain evidence="1 2">HYN0085</strain>
    </source>
</reference>
<dbReference type="OrthoDB" id="673254at2"/>
<dbReference type="RefSeq" id="WP_114066961.1">
    <property type="nucleotide sequence ID" value="NZ_CP030850.1"/>
</dbReference>
<sequence>MKNVLAPVATVILLATVMVFNSCKNREEDPTVGFSKEIQKIVPQSIVNDLRAKGMTINEGKVPPTLEGAFRANPYELLSPTGPEDVWAKGKIITAYRYLFSQQTADGKEVKIDYKSENGVDVGSGLGAFISGYGNKFTVFAEVKGRHENVDYTNLIVISGEVTPKGIADLQHSLYLTQKSEGPGRGVLIPVNTGRIWIDKDKLAEKISNYRIGVTEKSSDGETHSSVSNQ</sequence>
<name>A0A344THQ5_9BACT</name>
<proteinExistence type="predicted"/>
<dbReference type="Proteomes" id="UP000251993">
    <property type="component" value="Chromosome"/>
</dbReference>